<organism evidence="1 2">
    <name type="scientific">Xanthobacter agilis</name>
    <dbReference type="NCBI Taxonomy" id="47492"/>
    <lineage>
        <taxon>Bacteria</taxon>
        <taxon>Pseudomonadati</taxon>
        <taxon>Pseudomonadota</taxon>
        <taxon>Alphaproteobacteria</taxon>
        <taxon>Hyphomicrobiales</taxon>
        <taxon>Xanthobacteraceae</taxon>
        <taxon>Xanthobacter</taxon>
    </lineage>
</organism>
<evidence type="ECO:0000313" key="2">
    <source>
        <dbReference type="Proteomes" id="UP001241747"/>
    </source>
</evidence>
<comment type="caution">
    <text evidence="1">The sequence shown here is derived from an EMBL/GenBank/DDBJ whole genome shotgun (WGS) entry which is preliminary data.</text>
</comment>
<dbReference type="Proteomes" id="UP001241747">
    <property type="component" value="Unassembled WGS sequence"/>
</dbReference>
<sequence length="65" mass="6717">MDPFVPCSDDGVWIGAPDEGLRGLVVLADEAVDGGLEIDDGLEDAILEPPAGQDGEEALDRVQPG</sequence>
<reference evidence="1 2" key="1">
    <citation type="submission" date="2023-07" db="EMBL/GenBank/DDBJ databases">
        <title>Genomic Encyclopedia of Type Strains, Phase IV (KMG-IV): sequencing the most valuable type-strain genomes for metagenomic binning, comparative biology and taxonomic classification.</title>
        <authorList>
            <person name="Goeker M."/>
        </authorList>
    </citation>
    <scope>NUCLEOTIDE SEQUENCE [LARGE SCALE GENOMIC DNA]</scope>
    <source>
        <strain evidence="1 2">DSM 3770</strain>
    </source>
</reference>
<evidence type="ECO:0000313" key="1">
    <source>
        <dbReference type="EMBL" id="MDQ0506427.1"/>
    </source>
</evidence>
<accession>A0ABU0LH01</accession>
<name>A0ABU0LH01_XANAG</name>
<dbReference type="EMBL" id="JAUSVY010000007">
    <property type="protein sequence ID" value="MDQ0506427.1"/>
    <property type="molecule type" value="Genomic_DNA"/>
</dbReference>
<proteinExistence type="predicted"/>
<protein>
    <submittedName>
        <fullName evidence="1">Uncharacterized protein</fullName>
    </submittedName>
</protein>
<gene>
    <name evidence="1" type="ORF">QOZ94_003236</name>
</gene>
<keyword evidence="2" id="KW-1185">Reference proteome</keyword>